<keyword evidence="3" id="KW-0057">Aromatic amino acid biosynthesis</keyword>
<dbReference type="Gene3D" id="3.40.50.720">
    <property type="entry name" value="NAD(P)-binding Rossmann-like Domain"/>
    <property type="match status" value="1"/>
</dbReference>
<dbReference type="InterPro" id="IPR006151">
    <property type="entry name" value="Shikm_DH/Glu-tRNA_Rdtase"/>
</dbReference>
<dbReference type="Gene3D" id="3.40.50.10860">
    <property type="entry name" value="Leucine Dehydrogenase, chain A, domain 1"/>
    <property type="match status" value="1"/>
</dbReference>
<sequence>MRTSEGGRRAAVLGSPIGHSLSPVLHGAAYESLGLTGWAYTAVEMDEAGFPAWFAGLGPEWAGLSLTMPLKRVVIPLLASVTPTADVVGAVNTVTWTSEGAPVGANTDVHGIVQALRSTGLSKAPVGCVVGAGATAASAVAALAEMGCEHVIVQARTAARAGLPLEVAEKLGVAARVAPLDDHAAVLSADAVIVTLPGDAAGTWAGGLRESVAGPPAGSLLDVSYHPWPTQAAQWWSSAGGAAVGGFEMLLHQAAEQVRLMTGRSAPVEDMRVAGEKALASR</sequence>
<keyword evidence="9" id="KW-1185">Reference proteome</keyword>
<evidence type="ECO:0000256" key="3">
    <source>
        <dbReference type="ARBA" id="ARBA00023141"/>
    </source>
</evidence>
<name>A0ABT9NV69_9ACTN</name>
<comment type="catalytic activity">
    <reaction evidence="4">
        <text>shikimate + NADP(+) = 3-dehydroshikimate + NADPH + H(+)</text>
        <dbReference type="Rhea" id="RHEA:17737"/>
        <dbReference type="ChEBI" id="CHEBI:15378"/>
        <dbReference type="ChEBI" id="CHEBI:16630"/>
        <dbReference type="ChEBI" id="CHEBI:36208"/>
        <dbReference type="ChEBI" id="CHEBI:57783"/>
        <dbReference type="ChEBI" id="CHEBI:58349"/>
        <dbReference type="EC" id="1.1.1.25"/>
    </reaction>
</comment>
<evidence type="ECO:0000256" key="1">
    <source>
        <dbReference type="ARBA" id="ARBA00004871"/>
    </source>
</evidence>
<evidence type="ECO:0000313" key="8">
    <source>
        <dbReference type="EMBL" id="MDP9824318.1"/>
    </source>
</evidence>
<dbReference type="InterPro" id="IPR036291">
    <property type="entry name" value="NAD(P)-bd_dom_sf"/>
</dbReference>
<evidence type="ECO:0000256" key="4">
    <source>
        <dbReference type="ARBA" id="ARBA00049442"/>
    </source>
</evidence>
<dbReference type="SUPFAM" id="SSF51735">
    <property type="entry name" value="NAD(P)-binding Rossmann-fold domains"/>
    <property type="match status" value="1"/>
</dbReference>
<dbReference type="InterPro" id="IPR046346">
    <property type="entry name" value="Aminoacid_DH-like_N_sf"/>
</dbReference>
<gene>
    <name evidence="8" type="ORF">J2S57_000067</name>
</gene>
<dbReference type="EC" id="1.1.1.25" evidence="2"/>
<dbReference type="InterPro" id="IPR041121">
    <property type="entry name" value="SDH_C"/>
</dbReference>
<feature type="domain" description="Shikimate dehydrogenase substrate binding N-terminal" evidence="6">
    <location>
        <begin position="12"/>
        <end position="94"/>
    </location>
</feature>
<dbReference type="EMBL" id="JAUSQZ010000001">
    <property type="protein sequence ID" value="MDP9824318.1"/>
    <property type="molecule type" value="Genomic_DNA"/>
</dbReference>
<comment type="pathway">
    <text evidence="1">Metabolic intermediate biosynthesis; chorismate biosynthesis; chorismate from D-erythrose 4-phosphate and phosphoenolpyruvate: step 4/7.</text>
</comment>
<evidence type="ECO:0000259" key="7">
    <source>
        <dbReference type="Pfam" id="PF18317"/>
    </source>
</evidence>
<evidence type="ECO:0000313" key="9">
    <source>
        <dbReference type="Proteomes" id="UP001235712"/>
    </source>
</evidence>
<dbReference type="Pfam" id="PF18317">
    <property type="entry name" value="SDH_C"/>
    <property type="match status" value="1"/>
</dbReference>
<comment type="caution">
    <text evidence="8">The sequence shown here is derived from an EMBL/GenBank/DDBJ whole genome shotgun (WGS) entry which is preliminary data.</text>
</comment>
<keyword evidence="8" id="KW-0560">Oxidoreductase</keyword>
<evidence type="ECO:0000259" key="6">
    <source>
        <dbReference type="Pfam" id="PF08501"/>
    </source>
</evidence>
<accession>A0ABT9NV69</accession>
<dbReference type="GO" id="GO:0004764">
    <property type="term" value="F:shikimate 3-dehydrogenase (NADP+) activity"/>
    <property type="evidence" value="ECO:0007669"/>
    <property type="project" value="UniProtKB-EC"/>
</dbReference>
<reference evidence="8 9" key="1">
    <citation type="submission" date="2023-07" db="EMBL/GenBank/DDBJ databases">
        <title>Sequencing the genomes of 1000 actinobacteria strains.</title>
        <authorList>
            <person name="Klenk H.-P."/>
        </authorList>
    </citation>
    <scope>NUCLEOTIDE SEQUENCE [LARGE SCALE GENOMIC DNA]</scope>
    <source>
        <strain evidence="8 9">DSM 44388</strain>
    </source>
</reference>
<dbReference type="InterPro" id="IPR022893">
    <property type="entry name" value="Shikimate_DH_fam"/>
</dbReference>
<evidence type="ECO:0000256" key="2">
    <source>
        <dbReference type="ARBA" id="ARBA00012962"/>
    </source>
</evidence>
<evidence type="ECO:0000259" key="5">
    <source>
        <dbReference type="Pfam" id="PF01488"/>
    </source>
</evidence>
<dbReference type="Pfam" id="PF01488">
    <property type="entry name" value="Shikimate_DH"/>
    <property type="match status" value="1"/>
</dbReference>
<dbReference type="Pfam" id="PF08501">
    <property type="entry name" value="Shikimate_dh_N"/>
    <property type="match status" value="1"/>
</dbReference>
<dbReference type="PANTHER" id="PTHR21089:SF1">
    <property type="entry name" value="BIFUNCTIONAL 3-DEHYDROQUINATE DEHYDRATASE_SHIKIMATE DEHYDROGENASE, CHLOROPLASTIC"/>
    <property type="match status" value="1"/>
</dbReference>
<feature type="domain" description="Quinate/shikimate 5-dehydrogenase/glutamyl-tRNA reductase" evidence="5">
    <location>
        <begin position="128"/>
        <end position="194"/>
    </location>
</feature>
<dbReference type="Proteomes" id="UP001235712">
    <property type="component" value="Unassembled WGS sequence"/>
</dbReference>
<organism evidence="8 9">
    <name type="scientific">Kineosporia succinea</name>
    <dbReference type="NCBI Taxonomy" id="84632"/>
    <lineage>
        <taxon>Bacteria</taxon>
        <taxon>Bacillati</taxon>
        <taxon>Actinomycetota</taxon>
        <taxon>Actinomycetes</taxon>
        <taxon>Kineosporiales</taxon>
        <taxon>Kineosporiaceae</taxon>
        <taxon>Kineosporia</taxon>
    </lineage>
</organism>
<proteinExistence type="predicted"/>
<dbReference type="NCBIfam" id="NF001311">
    <property type="entry name" value="PRK00258.1-3"/>
    <property type="match status" value="1"/>
</dbReference>
<dbReference type="SUPFAM" id="SSF53223">
    <property type="entry name" value="Aminoacid dehydrogenase-like, N-terminal domain"/>
    <property type="match status" value="1"/>
</dbReference>
<dbReference type="RefSeq" id="WP_307236642.1">
    <property type="nucleotide sequence ID" value="NZ_JAUSQZ010000001.1"/>
</dbReference>
<protein>
    <recommendedName>
        <fullName evidence="2">shikimate dehydrogenase (NADP(+))</fullName>
        <ecNumber evidence="2">1.1.1.25</ecNumber>
    </recommendedName>
</protein>
<keyword evidence="3" id="KW-0028">Amino-acid biosynthesis</keyword>
<feature type="domain" description="SDH C-terminal" evidence="7">
    <location>
        <begin position="246"/>
        <end position="272"/>
    </location>
</feature>
<dbReference type="InterPro" id="IPR013708">
    <property type="entry name" value="Shikimate_DH-bd_N"/>
</dbReference>
<dbReference type="PANTHER" id="PTHR21089">
    <property type="entry name" value="SHIKIMATE DEHYDROGENASE"/>
    <property type="match status" value="1"/>
</dbReference>